<dbReference type="PROSITE" id="PS00678">
    <property type="entry name" value="WD_REPEATS_1"/>
    <property type="match status" value="1"/>
</dbReference>
<dbReference type="AlphaFoldDB" id="A0A517ZEP8"/>
<dbReference type="InterPro" id="IPR001680">
    <property type="entry name" value="WD40_rpt"/>
</dbReference>
<dbReference type="CDD" id="cd00200">
    <property type="entry name" value="WD40"/>
    <property type="match status" value="2"/>
</dbReference>
<dbReference type="InterPro" id="IPR015943">
    <property type="entry name" value="WD40/YVTN_repeat-like_dom_sf"/>
</dbReference>
<keyword evidence="4" id="KW-1133">Transmembrane helix</keyword>
<evidence type="ECO:0000259" key="5">
    <source>
        <dbReference type="PROSITE" id="PS50011"/>
    </source>
</evidence>
<dbReference type="InterPro" id="IPR008271">
    <property type="entry name" value="Ser/Thr_kinase_AS"/>
</dbReference>
<dbReference type="PANTHER" id="PTHR19879">
    <property type="entry name" value="TRANSCRIPTION INITIATION FACTOR TFIID"/>
    <property type="match status" value="1"/>
</dbReference>
<keyword evidence="6" id="KW-0418">Kinase</keyword>
<proteinExistence type="predicted"/>
<evidence type="ECO:0000256" key="4">
    <source>
        <dbReference type="SAM" id="Phobius"/>
    </source>
</evidence>
<dbReference type="PROSITE" id="PS50294">
    <property type="entry name" value="WD_REPEATS_REGION"/>
    <property type="match status" value="2"/>
</dbReference>
<sequence length="1140" mass="125865">MTSTNDPRDELDTAWLNYLRRLDSGTSFEADELINDHPACGEELRDSIDDDLFARSLSLLSVPTLGSSGEGSGDTQRYFPDEERKLNDPSTEFIKPEALKLDIERRCGVGSVLDDYELIERIARGGMGIIYKARQRSLNRIVAVKVIGDAEFSDESAIDRFQSEAQAAARLKHRNIVAIHEIGEQKGVHYFSMDYVPGGSLANLLAEGPLAPAVAARYILKICDAIAYAHQHGIVHRDIKPSNVLIDAESQPLVSDFGLAREIGEMSELTRTGEILGTPTYMAPEQTMLSRTPPGPAADIYSIGALLYALLTGSSPFEAATPFDVLMQVRHMDPVRPGVRQPGIPTDLETICLKCLEKSPERRYRTVQDLSADIERHLDGHPILARRAGIVERTWRWCRRKPLLAAITTMLALLVCLLTASVVQYGVALQRFNSRLSEANDELAVNNTRLQALIQAESVARQRAQSSERRVRKLLYAADMRLASQAWEDQDILQLRELLHRNRPGPSRPDLRGIEWHLLHNLTTHEHNALWAHSGDVYWCQFSPDGKWLASVGMDGTLKLFEADSLEKTIVVDAGQGEVNHVEFSPDGTHCITAGDDGRLCFWSLPDGKFLKAIDAHPGRIAFQSAYSPDGTLLASCGQEKFVRLWNPETGEALGQLGPEVGPSAPRPARNLDAIAFSPDGRFIAAAGVYAVVWDVETRKRHFRKAVRSRVTSIDFSPDGRWLSVGSLDNRAYLIEIAAENRDIAESQHYDAVQAVAFDPTGRFAADADRAGNVRLWKMELLEQEQRDIRAPRNRPDLRPFSWPAHDGRVWSISFAPDGKTVATSGADGSVCVWPIEQLGGARILNPDGSPSNPANVQDFAFFADGSLAAVTPDHVYRQIDETSDFRQFSSARDGEVFRRIGTDQIGRWVAVGTEDGTILIQDAATGETVSSHRPDIAEGMRLLSLTPDGSRLIAVVDAILFDLTVPDLQPHPNAVPQYDCNAVSLSSDGRLLAVSPRVKDTIEIWNLETGEQLHEIPRQPDPVHAMQFGPDGSTLASSSNRLVRLWDVETGRIRSEFVGHQAPVASLCFDQSGRSLISTSEAHTIRVWSIELKQEVLALGWRSDRLDGSSVVCVSPDGERLLQLRDGSLLEYRIGSSSD</sequence>
<dbReference type="PANTHER" id="PTHR19879:SF9">
    <property type="entry name" value="TRANSCRIPTION INITIATION FACTOR TFIID SUBUNIT 5"/>
    <property type="match status" value="1"/>
</dbReference>
<dbReference type="Gene3D" id="2.130.10.10">
    <property type="entry name" value="YVTN repeat-like/Quinoprotein amine dehydrogenase"/>
    <property type="match status" value="3"/>
</dbReference>
<feature type="repeat" description="WD" evidence="3">
    <location>
        <begin position="746"/>
        <end position="780"/>
    </location>
</feature>
<name>A0A517ZEP8_9PLAN</name>
<feature type="repeat" description="WD" evidence="3">
    <location>
        <begin position="803"/>
        <end position="837"/>
    </location>
</feature>
<dbReference type="SUPFAM" id="SSF50978">
    <property type="entry name" value="WD40 repeat-like"/>
    <property type="match status" value="1"/>
</dbReference>
<dbReference type="InterPro" id="IPR011047">
    <property type="entry name" value="Quinoprotein_ADH-like_sf"/>
</dbReference>
<dbReference type="OrthoDB" id="500858at2"/>
<dbReference type="Pfam" id="PF00069">
    <property type="entry name" value="Pkinase"/>
    <property type="match status" value="1"/>
</dbReference>
<organism evidence="6 7">
    <name type="scientific">Maioricimonas rarisocia</name>
    <dbReference type="NCBI Taxonomy" id="2528026"/>
    <lineage>
        <taxon>Bacteria</taxon>
        <taxon>Pseudomonadati</taxon>
        <taxon>Planctomycetota</taxon>
        <taxon>Planctomycetia</taxon>
        <taxon>Planctomycetales</taxon>
        <taxon>Planctomycetaceae</taxon>
        <taxon>Maioricimonas</taxon>
    </lineage>
</organism>
<dbReference type="InterPro" id="IPR036322">
    <property type="entry name" value="WD40_repeat_dom_sf"/>
</dbReference>
<dbReference type="KEGG" id="mri:Mal4_53010"/>
<dbReference type="InterPro" id="IPR000719">
    <property type="entry name" value="Prot_kinase_dom"/>
</dbReference>
<dbReference type="PROSITE" id="PS00108">
    <property type="entry name" value="PROTEIN_KINASE_ST"/>
    <property type="match status" value="1"/>
</dbReference>
<keyword evidence="4" id="KW-0812">Transmembrane</keyword>
<dbReference type="GO" id="GO:0004674">
    <property type="term" value="F:protein serine/threonine kinase activity"/>
    <property type="evidence" value="ECO:0007669"/>
    <property type="project" value="UniProtKB-EC"/>
</dbReference>
<keyword evidence="4" id="KW-0472">Membrane</keyword>
<evidence type="ECO:0000256" key="1">
    <source>
        <dbReference type="ARBA" id="ARBA00022574"/>
    </source>
</evidence>
<dbReference type="EMBL" id="CP036275">
    <property type="protein sequence ID" value="QDU40938.1"/>
    <property type="molecule type" value="Genomic_DNA"/>
</dbReference>
<dbReference type="SMART" id="SM00320">
    <property type="entry name" value="WD40"/>
    <property type="match status" value="9"/>
</dbReference>
<evidence type="ECO:0000256" key="3">
    <source>
        <dbReference type="PROSITE-ProRule" id="PRU00221"/>
    </source>
</evidence>
<dbReference type="PROSITE" id="PS50011">
    <property type="entry name" value="PROTEIN_KINASE_DOM"/>
    <property type="match status" value="1"/>
</dbReference>
<keyword evidence="6" id="KW-0808">Transferase</keyword>
<dbReference type="Proteomes" id="UP000320496">
    <property type="component" value="Chromosome"/>
</dbReference>
<dbReference type="EC" id="2.7.11.1" evidence="6"/>
<reference evidence="6 7" key="1">
    <citation type="submission" date="2019-02" db="EMBL/GenBank/DDBJ databases">
        <title>Deep-cultivation of Planctomycetes and their phenomic and genomic characterization uncovers novel biology.</title>
        <authorList>
            <person name="Wiegand S."/>
            <person name="Jogler M."/>
            <person name="Boedeker C."/>
            <person name="Pinto D."/>
            <person name="Vollmers J."/>
            <person name="Rivas-Marin E."/>
            <person name="Kohn T."/>
            <person name="Peeters S.H."/>
            <person name="Heuer A."/>
            <person name="Rast P."/>
            <person name="Oberbeckmann S."/>
            <person name="Bunk B."/>
            <person name="Jeske O."/>
            <person name="Meyerdierks A."/>
            <person name="Storesund J.E."/>
            <person name="Kallscheuer N."/>
            <person name="Luecker S."/>
            <person name="Lage O.M."/>
            <person name="Pohl T."/>
            <person name="Merkel B.J."/>
            <person name="Hornburger P."/>
            <person name="Mueller R.-W."/>
            <person name="Bruemmer F."/>
            <person name="Labrenz M."/>
            <person name="Spormann A.M."/>
            <person name="Op den Camp H."/>
            <person name="Overmann J."/>
            <person name="Amann R."/>
            <person name="Jetten M.S.M."/>
            <person name="Mascher T."/>
            <person name="Medema M.H."/>
            <person name="Devos D.P."/>
            <person name="Kaster A.-K."/>
            <person name="Ovreas L."/>
            <person name="Rohde M."/>
            <person name="Galperin M.Y."/>
            <person name="Jogler C."/>
        </authorList>
    </citation>
    <scope>NUCLEOTIDE SEQUENCE [LARGE SCALE GENOMIC DNA]</scope>
    <source>
        <strain evidence="6 7">Mal4</strain>
    </source>
</reference>
<dbReference type="CDD" id="cd14014">
    <property type="entry name" value="STKc_PknB_like"/>
    <property type="match status" value="1"/>
</dbReference>
<evidence type="ECO:0000256" key="2">
    <source>
        <dbReference type="ARBA" id="ARBA00022737"/>
    </source>
</evidence>
<dbReference type="RefSeq" id="WP_145372176.1">
    <property type="nucleotide sequence ID" value="NZ_CP036275.1"/>
</dbReference>
<feature type="repeat" description="WD" evidence="3">
    <location>
        <begin position="1058"/>
        <end position="1099"/>
    </location>
</feature>
<feature type="repeat" description="WD" evidence="3">
    <location>
        <begin position="572"/>
        <end position="613"/>
    </location>
</feature>
<feature type="domain" description="Protein kinase" evidence="5">
    <location>
        <begin position="116"/>
        <end position="384"/>
    </location>
</feature>
<gene>
    <name evidence="6" type="primary">pknB_30</name>
    <name evidence="6" type="ORF">Mal4_53010</name>
</gene>
<feature type="repeat" description="WD" evidence="3">
    <location>
        <begin position="626"/>
        <end position="656"/>
    </location>
</feature>
<dbReference type="SUPFAM" id="SSF50998">
    <property type="entry name" value="Quinoprotein alcohol dehydrogenase-like"/>
    <property type="match status" value="1"/>
</dbReference>
<dbReference type="InterPro" id="IPR011009">
    <property type="entry name" value="Kinase-like_dom_sf"/>
</dbReference>
<feature type="repeat" description="WD" evidence="3">
    <location>
        <begin position="1017"/>
        <end position="1057"/>
    </location>
</feature>
<dbReference type="Gene3D" id="3.30.200.20">
    <property type="entry name" value="Phosphorylase Kinase, domain 1"/>
    <property type="match status" value="1"/>
</dbReference>
<feature type="transmembrane region" description="Helical" evidence="4">
    <location>
        <begin position="403"/>
        <end position="427"/>
    </location>
</feature>
<evidence type="ECO:0000313" key="6">
    <source>
        <dbReference type="EMBL" id="QDU40938.1"/>
    </source>
</evidence>
<dbReference type="SMART" id="SM00220">
    <property type="entry name" value="S_TKc"/>
    <property type="match status" value="1"/>
</dbReference>
<keyword evidence="2" id="KW-0677">Repeat</keyword>
<keyword evidence="1 3" id="KW-0853">WD repeat</keyword>
<dbReference type="Pfam" id="PF00400">
    <property type="entry name" value="WD40"/>
    <property type="match status" value="7"/>
</dbReference>
<evidence type="ECO:0000313" key="7">
    <source>
        <dbReference type="Proteomes" id="UP000320496"/>
    </source>
</evidence>
<dbReference type="SUPFAM" id="SSF56112">
    <property type="entry name" value="Protein kinase-like (PK-like)"/>
    <property type="match status" value="1"/>
</dbReference>
<dbReference type="GO" id="GO:0005524">
    <property type="term" value="F:ATP binding"/>
    <property type="evidence" value="ECO:0007669"/>
    <property type="project" value="InterPro"/>
</dbReference>
<dbReference type="PROSITE" id="PS50082">
    <property type="entry name" value="WD_REPEATS_2"/>
    <property type="match status" value="7"/>
</dbReference>
<dbReference type="Gene3D" id="1.10.510.10">
    <property type="entry name" value="Transferase(Phosphotransferase) domain 1"/>
    <property type="match status" value="1"/>
</dbReference>
<dbReference type="InterPro" id="IPR019775">
    <property type="entry name" value="WD40_repeat_CS"/>
</dbReference>
<feature type="repeat" description="WD" evidence="3">
    <location>
        <begin position="530"/>
        <end position="571"/>
    </location>
</feature>
<keyword evidence="7" id="KW-1185">Reference proteome</keyword>
<accession>A0A517ZEP8</accession>
<protein>
    <submittedName>
        <fullName evidence="6">Serine/threonine-protein kinase PknB</fullName>
        <ecNumber evidence="6">2.7.11.1</ecNumber>
    </submittedName>
</protein>